<reference evidence="1 2" key="1">
    <citation type="submission" date="2018-10" db="EMBL/GenBank/DDBJ databases">
        <title>Genome-centric metagenomics revealed C2 chemical producing, CO utilizing Clostridium with novel acetogenic gene cluster.</title>
        <authorList>
            <person name="Kang H."/>
            <person name="Park B."/>
            <person name="Choi I.G."/>
            <person name="Chang I.S."/>
        </authorList>
    </citation>
    <scope>NUCLEOTIDE SEQUENCE [LARGE SCALE GENOMIC DNA]</scope>
    <source>
        <strain evidence="1 2">H21-9</strain>
    </source>
</reference>
<organism evidence="1 2">
    <name type="scientific">Clostridium autoethanogenum</name>
    <dbReference type="NCBI Taxonomy" id="84023"/>
    <lineage>
        <taxon>Bacteria</taxon>
        <taxon>Bacillati</taxon>
        <taxon>Bacillota</taxon>
        <taxon>Clostridia</taxon>
        <taxon>Eubacteriales</taxon>
        <taxon>Clostridiaceae</taxon>
        <taxon>Clostridium</taxon>
    </lineage>
</organism>
<evidence type="ECO:0000313" key="2">
    <source>
        <dbReference type="Proteomes" id="UP000277999"/>
    </source>
</evidence>
<dbReference type="AlphaFoldDB" id="A0A3M0SXV9"/>
<comment type="caution">
    <text evidence="1">The sequence shown here is derived from an EMBL/GenBank/DDBJ whole genome shotgun (WGS) entry which is preliminary data.</text>
</comment>
<gene>
    <name evidence="1" type="ORF">D9O40_03590</name>
</gene>
<accession>A0A3M0SXV9</accession>
<proteinExistence type="predicted"/>
<sequence length="69" mass="8046">MQSKNSKKLREIVNMKECDKCNSRTAAKTVTVRPVSKKYVVIKQCSPKRSGTDIIEQVNMRYNRLAKKW</sequence>
<dbReference type="EMBL" id="RFAQ01000006">
    <property type="protein sequence ID" value="RMD03237.1"/>
    <property type="molecule type" value="Genomic_DNA"/>
</dbReference>
<dbReference type="Proteomes" id="UP000277999">
    <property type="component" value="Unassembled WGS sequence"/>
</dbReference>
<dbReference type="RefSeq" id="WP_122057960.1">
    <property type="nucleotide sequence ID" value="NZ_RFAQ01000006.1"/>
</dbReference>
<evidence type="ECO:0000313" key="1">
    <source>
        <dbReference type="EMBL" id="RMD03237.1"/>
    </source>
</evidence>
<protein>
    <submittedName>
        <fullName evidence="1">Uncharacterized protein</fullName>
    </submittedName>
</protein>
<name>A0A3M0SXV9_9CLOT</name>